<dbReference type="STRING" id="1081102.A0A167S1C2"/>
<dbReference type="Gene3D" id="3.40.50.1820">
    <property type="entry name" value="alpha/beta hydrolase"/>
    <property type="match status" value="1"/>
</dbReference>
<dbReference type="EMBL" id="AZHD01000011">
    <property type="protein sequence ID" value="OAA59136.1"/>
    <property type="molecule type" value="Genomic_DNA"/>
</dbReference>
<dbReference type="InterPro" id="IPR029058">
    <property type="entry name" value="AB_hydrolase_fold"/>
</dbReference>
<protein>
    <recommendedName>
        <fullName evidence="3">AB hydrolase-1 domain-containing protein</fullName>
    </recommendedName>
</protein>
<gene>
    <name evidence="1" type="ORF">SPI_06338</name>
</gene>
<dbReference type="SUPFAM" id="SSF53474">
    <property type="entry name" value="alpha/beta-Hydrolases"/>
    <property type="match status" value="1"/>
</dbReference>
<organism evidence="1 2">
    <name type="scientific">Niveomyces insectorum RCEF 264</name>
    <dbReference type="NCBI Taxonomy" id="1081102"/>
    <lineage>
        <taxon>Eukaryota</taxon>
        <taxon>Fungi</taxon>
        <taxon>Dikarya</taxon>
        <taxon>Ascomycota</taxon>
        <taxon>Pezizomycotina</taxon>
        <taxon>Sordariomycetes</taxon>
        <taxon>Hypocreomycetidae</taxon>
        <taxon>Hypocreales</taxon>
        <taxon>Cordycipitaceae</taxon>
        <taxon>Niveomyces</taxon>
    </lineage>
</organism>
<evidence type="ECO:0008006" key="3">
    <source>
        <dbReference type="Google" id="ProtNLM"/>
    </source>
</evidence>
<evidence type="ECO:0000313" key="2">
    <source>
        <dbReference type="Proteomes" id="UP000076874"/>
    </source>
</evidence>
<evidence type="ECO:0000313" key="1">
    <source>
        <dbReference type="EMBL" id="OAA59136.1"/>
    </source>
</evidence>
<comment type="caution">
    <text evidence="1">The sequence shown here is derived from an EMBL/GenBank/DDBJ whole genome shotgun (WGS) entry which is preliminary data.</text>
</comment>
<dbReference type="InterPro" id="IPR050261">
    <property type="entry name" value="FrsA_esterase"/>
</dbReference>
<dbReference type="OrthoDB" id="2152248at2759"/>
<dbReference type="AlphaFoldDB" id="A0A167S1C2"/>
<dbReference type="PANTHER" id="PTHR22946:SF0">
    <property type="entry name" value="DIENELACTONE HYDROLASE DOMAIN-CONTAINING PROTEIN"/>
    <property type="match status" value="1"/>
</dbReference>
<accession>A0A167S1C2</accession>
<sequence length="334" mass="35417">MARVTNPMPTLPPPPAVSRRTVPVSGLLVDFYGIDELTPETQTVSVLWLHHARMRNRGDMGDIAARCIHAVAAAAQTTHRLVAAAFDQRNHGSRLAAAQANGAWAEGNPTHAQDMFGTVAGTVADQRLLLDLVEAYPGVALPAGVRTTQHFILGVSLGGHTGWQLLLADDRVTAGVLVVGCPDYMELLRDRAALSKLPTAGTSFFGSRDFPEGLVAACLKHDAKGIVFGTATPAWPPSDEAAVAAIKPTLQQRVTGKRFLVCSGAEDKAVPYRCAAPFLTALKRAAATWPDLDLVVHDKVYEGIGHAFSEAMVADAVQFVVDTVQAGPNTSSKM</sequence>
<name>A0A167S1C2_9HYPO</name>
<reference evidence="1 2" key="1">
    <citation type="journal article" date="2016" name="Genome Biol. Evol.">
        <title>Divergent and convergent evolution of fungal pathogenicity.</title>
        <authorList>
            <person name="Shang Y."/>
            <person name="Xiao G."/>
            <person name="Zheng P."/>
            <person name="Cen K."/>
            <person name="Zhan S."/>
            <person name="Wang C."/>
        </authorList>
    </citation>
    <scope>NUCLEOTIDE SEQUENCE [LARGE SCALE GENOMIC DNA]</scope>
    <source>
        <strain evidence="1 2">RCEF 264</strain>
    </source>
</reference>
<dbReference type="PANTHER" id="PTHR22946">
    <property type="entry name" value="DIENELACTONE HYDROLASE DOMAIN-CONTAINING PROTEIN-RELATED"/>
    <property type="match status" value="1"/>
</dbReference>
<dbReference type="Proteomes" id="UP000076874">
    <property type="component" value="Unassembled WGS sequence"/>
</dbReference>
<proteinExistence type="predicted"/>
<keyword evidence="2" id="KW-1185">Reference proteome</keyword>